<evidence type="ECO:0000313" key="2">
    <source>
        <dbReference type="EMBL" id="JAD14626.1"/>
    </source>
</evidence>
<sequence length="106" mass="11761">MRGGVREGGLRHGRALPRGHRQPQEVHGRARRLLRPRAGGRAGRLRPSRCLHRRCCRRREGPGRGASGECGEEGRSRHPAGCFLPAGRRRGEEGRSSCLRRLGPCL</sequence>
<name>A0A0A8XN80_ARUDO</name>
<proteinExistence type="predicted"/>
<organism evidence="2">
    <name type="scientific">Arundo donax</name>
    <name type="common">Giant reed</name>
    <name type="synonym">Donax arundinaceus</name>
    <dbReference type="NCBI Taxonomy" id="35708"/>
    <lineage>
        <taxon>Eukaryota</taxon>
        <taxon>Viridiplantae</taxon>
        <taxon>Streptophyta</taxon>
        <taxon>Embryophyta</taxon>
        <taxon>Tracheophyta</taxon>
        <taxon>Spermatophyta</taxon>
        <taxon>Magnoliopsida</taxon>
        <taxon>Liliopsida</taxon>
        <taxon>Poales</taxon>
        <taxon>Poaceae</taxon>
        <taxon>PACMAD clade</taxon>
        <taxon>Arundinoideae</taxon>
        <taxon>Arundineae</taxon>
        <taxon>Arundo</taxon>
    </lineage>
</organism>
<reference evidence="2" key="2">
    <citation type="journal article" date="2015" name="Data Brief">
        <title>Shoot transcriptome of the giant reed, Arundo donax.</title>
        <authorList>
            <person name="Barrero R.A."/>
            <person name="Guerrero F.D."/>
            <person name="Moolhuijzen P."/>
            <person name="Goolsby J.A."/>
            <person name="Tidwell J."/>
            <person name="Bellgard S.E."/>
            <person name="Bellgard M.I."/>
        </authorList>
    </citation>
    <scope>NUCLEOTIDE SEQUENCE</scope>
    <source>
        <tissue evidence="2">Shoot tissue taken approximately 20 cm above the soil surface</tissue>
    </source>
</reference>
<evidence type="ECO:0000256" key="1">
    <source>
        <dbReference type="SAM" id="MobiDB-lite"/>
    </source>
</evidence>
<feature type="compositionally biased region" description="Basic and acidic residues" evidence="1">
    <location>
        <begin position="1"/>
        <end position="10"/>
    </location>
</feature>
<feature type="compositionally biased region" description="Low complexity" evidence="1">
    <location>
        <begin position="96"/>
        <end position="106"/>
    </location>
</feature>
<reference evidence="2" key="1">
    <citation type="submission" date="2014-09" db="EMBL/GenBank/DDBJ databases">
        <authorList>
            <person name="Magalhaes I.L.F."/>
            <person name="Oliveira U."/>
            <person name="Santos F.R."/>
            <person name="Vidigal T.H.D.A."/>
            <person name="Brescovit A.D."/>
            <person name="Santos A.J."/>
        </authorList>
    </citation>
    <scope>NUCLEOTIDE SEQUENCE</scope>
    <source>
        <tissue evidence="2">Shoot tissue taken approximately 20 cm above the soil surface</tissue>
    </source>
</reference>
<dbReference type="AlphaFoldDB" id="A0A0A8XN80"/>
<dbReference type="EMBL" id="GBRH01283269">
    <property type="protein sequence ID" value="JAD14626.1"/>
    <property type="molecule type" value="Transcribed_RNA"/>
</dbReference>
<feature type="compositionally biased region" description="Basic residues" evidence="1">
    <location>
        <begin position="11"/>
        <end position="21"/>
    </location>
</feature>
<accession>A0A0A8XN80</accession>
<feature type="region of interest" description="Disordered" evidence="1">
    <location>
        <begin position="1"/>
        <end position="45"/>
    </location>
</feature>
<protein>
    <submittedName>
        <fullName evidence="2">Uncharacterized protein</fullName>
    </submittedName>
</protein>
<feature type="region of interest" description="Disordered" evidence="1">
    <location>
        <begin position="59"/>
        <end position="106"/>
    </location>
</feature>